<organism evidence="2 3">
    <name type="scientific">Penicillium cf. viridicatum</name>
    <dbReference type="NCBI Taxonomy" id="2972119"/>
    <lineage>
        <taxon>Eukaryota</taxon>
        <taxon>Fungi</taxon>
        <taxon>Dikarya</taxon>
        <taxon>Ascomycota</taxon>
        <taxon>Pezizomycotina</taxon>
        <taxon>Eurotiomycetes</taxon>
        <taxon>Eurotiomycetidae</taxon>
        <taxon>Eurotiales</taxon>
        <taxon>Aspergillaceae</taxon>
        <taxon>Penicillium</taxon>
    </lineage>
</organism>
<keyword evidence="3" id="KW-1185">Reference proteome</keyword>
<dbReference type="AlphaFoldDB" id="A0A9W9M4Z7"/>
<proteinExistence type="predicted"/>
<evidence type="ECO:0000313" key="2">
    <source>
        <dbReference type="EMBL" id="KAJ5187447.1"/>
    </source>
</evidence>
<accession>A0A9W9M4Z7</accession>
<feature type="region of interest" description="Disordered" evidence="1">
    <location>
        <begin position="1"/>
        <end position="101"/>
    </location>
</feature>
<dbReference type="Proteomes" id="UP001150942">
    <property type="component" value="Unassembled WGS sequence"/>
</dbReference>
<sequence length="234" mass="25595">MTQRKSGYFSRFLDIEEPTFMPLDPKNNENASGDTEGDDEPGPIRQLQDENPAGSQEQPDSTERAPEWLQAYAGHLSGDIDTDDEQNPDKSPRNSGVCIDPPLQARSTITQMIPGPAFHDGQGQEFIGMEPGDSEVLPIHMAGAILTSMSGGTPNFPLQAQNQQLQLHEESHLGYDRCSMAADNNDAFPGLFSQMPTFAEFSGLGPETSIFPGLESVVGESDIWSDIFKNNMFQ</sequence>
<dbReference type="OrthoDB" id="10261408at2759"/>
<name>A0A9W9M4Z7_9EURO</name>
<protein>
    <submittedName>
        <fullName evidence="2">C6 transcription factor</fullName>
    </submittedName>
</protein>
<comment type="caution">
    <text evidence="2">The sequence shown here is derived from an EMBL/GenBank/DDBJ whole genome shotgun (WGS) entry which is preliminary data.</text>
</comment>
<evidence type="ECO:0000313" key="3">
    <source>
        <dbReference type="Proteomes" id="UP001150942"/>
    </source>
</evidence>
<gene>
    <name evidence="2" type="ORF">N7449_010441</name>
</gene>
<reference evidence="2" key="1">
    <citation type="submission" date="2022-11" db="EMBL/GenBank/DDBJ databases">
        <authorList>
            <person name="Petersen C."/>
        </authorList>
    </citation>
    <scope>NUCLEOTIDE SEQUENCE</scope>
    <source>
        <strain evidence="2">IBT 20477</strain>
    </source>
</reference>
<evidence type="ECO:0000256" key="1">
    <source>
        <dbReference type="SAM" id="MobiDB-lite"/>
    </source>
</evidence>
<reference evidence="2" key="2">
    <citation type="journal article" date="2023" name="IMA Fungus">
        <title>Comparative genomic study of the Penicillium genus elucidates a diverse pangenome and 15 lateral gene transfer events.</title>
        <authorList>
            <person name="Petersen C."/>
            <person name="Sorensen T."/>
            <person name="Nielsen M.R."/>
            <person name="Sondergaard T.E."/>
            <person name="Sorensen J.L."/>
            <person name="Fitzpatrick D.A."/>
            <person name="Frisvad J.C."/>
            <person name="Nielsen K.L."/>
        </authorList>
    </citation>
    <scope>NUCLEOTIDE SEQUENCE</scope>
    <source>
        <strain evidence="2">IBT 20477</strain>
    </source>
</reference>
<dbReference type="EMBL" id="JAPQKQ010000007">
    <property type="protein sequence ID" value="KAJ5187447.1"/>
    <property type="molecule type" value="Genomic_DNA"/>
</dbReference>